<dbReference type="Pfam" id="PF07885">
    <property type="entry name" value="Ion_trans_2"/>
    <property type="match status" value="1"/>
</dbReference>
<dbReference type="SUPFAM" id="SSF81324">
    <property type="entry name" value="Voltage-gated potassium channels"/>
    <property type="match status" value="1"/>
</dbReference>
<proteinExistence type="predicted"/>
<sequence>MVTVLLNAIKVLHISMEKSKVYKLLGIGLISLLVCSLVYYYVEGPVNPDLTLADSFWWGFVTTTTVGYGDYFPVTVGGRIIATLLMLIGISTFGFLTAAVASIFVENKLKEGMGLVDLKYKNHIVIIGWNQKSETMLNELTVDNPDRKVVIISEIERLTFETKNTYFVHGDPTVDDTLIRANIGEADIAMIVADDKLKDNNGMADARSVLICLAIDQLNPNIHIIAEVLTEENIPHFERANVNDIIVSNQMSSRVMVRSAVYKNVSLVLKELLTNTYGNEIYECTVKSDDIGLTFTELSNKYIVNHHAVILGLADKKVHLNPDKNRKIQKDDVMIYISDTKL</sequence>
<keyword evidence="5" id="KW-1185">Reference proteome</keyword>
<keyword evidence="4" id="KW-0407">Ion channel</keyword>
<dbReference type="PRINTS" id="PR00169">
    <property type="entry name" value="KCHANNEL"/>
</dbReference>
<gene>
    <name evidence="4" type="ORF">HZI73_04975</name>
</gene>
<dbReference type="GO" id="GO:0034220">
    <property type="term" value="P:monoatomic ion transmembrane transport"/>
    <property type="evidence" value="ECO:0007669"/>
    <property type="project" value="UniProtKB-KW"/>
</dbReference>
<keyword evidence="2" id="KW-1133">Transmembrane helix</keyword>
<dbReference type="InterPro" id="IPR013099">
    <property type="entry name" value="K_chnl_dom"/>
</dbReference>
<evidence type="ECO:0000256" key="2">
    <source>
        <dbReference type="SAM" id="Phobius"/>
    </source>
</evidence>
<dbReference type="SUPFAM" id="SSF51735">
    <property type="entry name" value="NAD(P)-binding Rossmann-fold domains"/>
    <property type="match status" value="1"/>
</dbReference>
<protein>
    <submittedName>
        <fullName evidence="4">Potassium channel protein</fullName>
    </submittedName>
</protein>
<dbReference type="InterPro" id="IPR036291">
    <property type="entry name" value="NAD(P)-bd_dom_sf"/>
</dbReference>
<dbReference type="Gene3D" id="3.40.50.720">
    <property type="entry name" value="NAD(P)-binding Rossmann-like Domain"/>
    <property type="match status" value="1"/>
</dbReference>
<dbReference type="PANTHER" id="PTHR43833">
    <property type="entry name" value="POTASSIUM CHANNEL PROTEIN 2-RELATED-RELATED"/>
    <property type="match status" value="1"/>
</dbReference>
<organism evidence="4 5">
    <name type="scientific">Vallitalea pronyensis</name>
    <dbReference type="NCBI Taxonomy" id="1348613"/>
    <lineage>
        <taxon>Bacteria</taxon>
        <taxon>Bacillati</taxon>
        <taxon>Bacillota</taxon>
        <taxon>Clostridia</taxon>
        <taxon>Lachnospirales</taxon>
        <taxon>Vallitaleaceae</taxon>
        <taxon>Vallitalea</taxon>
    </lineage>
</organism>
<evidence type="ECO:0000256" key="1">
    <source>
        <dbReference type="ARBA" id="ARBA00004651"/>
    </source>
</evidence>
<keyword evidence="4" id="KW-0406">Ion transport</keyword>
<dbReference type="Pfam" id="PF06241">
    <property type="entry name" value="Castor_Poll_mid"/>
    <property type="match status" value="1"/>
</dbReference>
<dbReference type="Gene3D" id="1.20.5.110">
    <property type="match status" value="1"/>
</dbReference>
<dbReference type="InterPro" id="IPR010420">
    <property type="entry name" value="CASTOR/POLLUX/SYM8_dom"/>
</dbReference>
<keyword evidence="4" id="KW-0813">Transport</keyword>
<comment type="subcellular location">
    <subcellularLocation>
        <location evidence="1">Cell membrane</location>
        <topology evidence="1">Multi-pass membrane protein</topology>
    </subcellularLocation>
</comment>
<dbReference type="Pfam" id="PF02254">
    <property type="entry name" value="TrkA_N"/>
    <property type="match status" value="1"/>
</dbReference>
<dbReference type="PROSITE" id="PS51201">
    <property type="entry name" value="RCK_N"/>
    <property type="match status" value="1"/>
</dbReference>
<dbReference type="Gene3D" id="1.10.287.70">
    <property type="match status" value="1"/>
</dbReference>
<name>A0A8J8MHG2_9FIRM</name>
<evidence type="ECO:0000313" key="4">
    <source>
        <dbReference type="EMBL" id="QUI21684.1"/>
    </source>
</evidence>
<keyword evidence="2" id="KW-0812">Transmembrane</keyword>
<dbReference type="RefSeq" id="WP_246552362.1">
    <property type="nucleotide sequence ID" value="NZ_CP058649.1"/>
</dbReference>
<dbReference type="KEGG" id="vpy:HZI73_04975"/>
<dbReference type="GO" id="GO:0006813">
    <property type="term" value="P:potassium ion transport"/>
    <property type="evidence" value="ECO:0007669"/>
    <property type="project" value="InterPro"/>
</dbReference>
<dbReference type="PANTHER" id="PTHR43833:SF9">
    <property type="entry name" value="POTASSIUM CHANNEL PROTEIN YUGO-RELATED"/>
    <property type="match status" value="1"/>
</dbReference>
<dbReference type="Proteomes" id="UP000683246">
    <property type="component" value="Chromosome"/>
</dbReference>
<dbReference type="EMBL" id="CP058649">
    <property type="protein sequence ID" value="QUI21684.1"/>
    <property type="molecule type" value="Genomic_DNA"/>
</dbReference>
<evidence type="ECO:0000313" key="5">
    <source>
        <dbReference type="Proteomes" id="UP000683246"/>
    </source>
</evidence>
<feature type="transmembrane region" description="Helical" evidence="2">
    <location>
        <begin position="21"/>
        <end position="42"/>
    </location>
</feature>
<dbReference type="AlphaFoldDB" id="A0A8J8MHG2"/>
<dbReference type="InterPro" id="IPR003148">
    <property type="entry name" value="RCK_N"/>
</dbReference>
<accession>A0A8J8MHG2</accession>
<keyword evidence="2" id="KW-0472">Membrane</keyword>
<dbReference type="GO" id="GO:0005886">
    <property type="term" value="C:plasma membrane"/>
    <property type="evidence" value="ECO:0007669"/>
    <property type="project" value="UniProtKB-SubCell"/>
</dbReference>
<feature type="transmembrane region" description="Helical" evidence="2">
    <location>
        <begin position="80"/>
        <end position="105"/>
    </location>
</feature>
<feature type="domain" description="RCK N-terminal" evidence="3">
    <location>
        <begin position="121"/>
        <end position="247"/>
    </location>
</feature>
<reference evidence="4" key="1">
    <citation type="submission" date="2020-07" db="EMBL/GenBank/DDBJ databases">
        <title>Vallitalea pronyensis genome.</title>
        <authorList>
            <person name="Postec A."/>
        </authorList>
    </citation>
    <scope>NUCLEOTIDE SEQUENCE</scope>
    <source>
        <strain evidence="4">FatNI3</strain>
    </source>
</reference>
<evidence type="ECO:0000259" key="3">
    <source>
        <dbReference type="PROSITE" id="PS51201"/>
    </source>
</evidence>
<dbReference type="InterPro" id="IPR050721">
    <property type="entry name" value="Trk_Ktr_HKT_K-transport"/>
</dbReference>